<accession>A0A1Q8YDJ4</accession>
<evidence type="ECO:0000256" key="4">
    <source>
        <dbReference type="ARBA" id="ARBA00022723"/>
    </source>
</evidence>
<dbReference type="InterPro" id="IPR006127">
    <property type="entry name" value="ZnuA-like"/>
</dbReference>
<evidence type="ECO:0000313" key="9">
    <source>
        <dbReference type="EMBL" id="OLP06073.1"/>
    </source>
</evidence>
<comment type="similarity">
    <text evidence="2 6">Belongs to the bacterial solute-binding protein 9 family.</text>
</comment>
<keyword evidence="10" id="KW-1185">Reference proteome</keyword>
<feature type="region of interest" description="Disordered" evidence="7">
    <location>
        <begin position="119"/>
        <end position="138"/>
    </location>
</feature>
<protein>
    <submittedName>
        <fullName evidence="9">Putative adhesin</fullName>
    </submittedName>
</protein>
<name>A0A1Q8YDJ4_9BURK</name>
<dbReference type="GO" id="GO:0030313">
    <property type="term" value="C:cell envelope"/>
    <property type="evidence" value="ECO:0007669"/>
    <property type="project" value="UniProtKB-SubCell"/>
</dbReference>
<evidence type="ECO:0000256" key="5">
    <source>
        <dbReference type="ARBA" id="ARBA00022729"/>
    </source>
</evidence>
<keyword evidence="5 8" id="KW-0732">Signal</keyword>
<dbReference type="SUPFAM" id="SSF53807">
    <property type="entry name" value="Helical backbone' metal receptor"/>
    <property type="match status" value="1"/>
</dbReference>
<proteinExistence type="inferred from homology"/>
<keyword evidence="4" id="KW-0479">Metal-binding</keyword>
<keyword evidence="3 6" id="KW-0813">Transport</keyword>
<dbReference type="PANTHER" id="PTHR42953">
    <property type="entry name" value="HIGH-AFFINITY ZINC UPTAKE SYSTEM PROTEIN ZNUA-RELATED"/>
    <property type="match status" value="1"/>
</dbReference>
<evidence type="ECO:0000256" key="7">
    <source>
        <dbReference type="SAM" id="MobiDB-lite"/>
    </source>
</evidence>
<evidence type="ECO:0000256" key="2">
    <source>
        <dbReference type="ARBA" id="ARBA00011028"/>
    </source>
</evidence>
<dbReference type="PRINTS" id="PR00691">
    <property type="entry name" value="ADHESINB"/>
</dbReference>
<dbReference type="InterPro" id="IPR006128">
    <property type="entry name" value="Lipoprotein_PsaA-like"/>
</dbReference>
<gene>
    <name evidence="9" type="ORF">BLL52_2303</name>
</gene>
<dbReference type="GO" id="GO:0007155">
    <property type="term" value="P:cell adhesion"/>
    <property type="evidence" value="ECO:0007669"/>
    <property type="project" value="InterPro"/>
</dbReference>
<evidence type="ECO:0000256" key="1">
    <source>
        <dbReference type="ARBA" id="ARBA00004196"/>
    </source>
</evidence>
<dbReference type="Proteomes" id="UP000185911">
    <property type="component" value="Unassembled WGS sequence"/>
</dbReference>
<sequence length="308" mass="33046">MKRLTLKWLACAVLTTPLLLPTASHAAEPLPVVASFSILGDLVKVVGGDRVTVTTLVGVDADAHAFEPTPADAKIILGARLLVLNGLHFEPWAQKLAKSAGYTGATLIASDGIATRALPQEAGHGHGHDHGNTDPHAWQDPRNVMVYVKNIAKSLSSLDAAGADSYQRNSESYLKELQALDAFAQAQFAAVPAAQRQVITSHDAFGYLGARYQIKFLAPKGIHPDGEPSAKEVAQLIRQIKKDKIRAVFVENMSNPQLLAQITKDTDVTLGPKLYVDALSGPTEPGSSYLLMMRHNVTQLVAGMKLNH</sequence>
<dbReference type="Pfam" id="PF01297">
    <property type="entry name" value="ZnuA"/>
    <property type="match status" value="1"/>
</dbReference>
<dbReference type="GO" id="GO:0046872">
    <property type="term" value="F:metal ion binding"/>
    <property type="evidence" value="ECO:0007669"/>
    <property type="project" value="UniProtKB-KW"/>
</dbReference>
<organism evidence="9 10">
    <name type="scientific">Rhodoferax antarcticus ANT.BR</name>
    <dbReference type="NCBI Taxonomy" id="1111071"/>
    <lineage>
        <taxon>Bacteria</taxon>
        <taxon>Pseudomonadati</taxon>
        <taxon>Pseudomonadota</taxon>
        <taxon>Betaproteobacteria</taxon>
        <taxon>Burkholderiales</taxon>
        <taxon>Comamonadaceae</taxon>
        <taxon>Rhodoferax</taxon>
    </lineage>
</organism>
<dbReference type="PRINTS" id="PR00690">
    <property type="entry name" value="ADHESNFAMILY"/>
</dbReference>
<dbReference type="AlphaFoldDB" id="A0A1Q8YDJ4"/>
<evidence type="ECO:0000256" key="6">
    <source>
        <dbReference type="RuleBase" id="RU003512"/>
    </source>
</evidence>
<comment type="caution">
    <text evidence="9">The sequence shown here is derived from an EMBL/GenBank/DDBJ whole genome shotgun (WGS) entry which is preliminary data.</text>
</comment>
<feature type="compositionally biased region" description="Basic and acidic residues" evidence="7">
    <location>
        <begin position="123"/>
        <end position="138"/>
    </location>
</feature>
<dbReference type="InterPro" id="IPR050492">
    <property type="entry name" value="Bact_metal-bind_prot9"/>
</dbReference>
<dbReference type="InterPro" id="IPR006129">
    <property type="entry name" value="AdhesinB"/>
</dbReference>
<comment type="subcellular location">
    <subcellularLocation>
        <location evidence="1">Cell envelope</location>
    </subcellularLocation>
</comment>
<dbReference type="GO" id="GO:0030001">
    <property type="term" value="P:metal ion transport"/>
    <property type="evidence" value="ECO:0007669"/>
    <property type="project" value="InterPro"/>
</dbReference>
<dbReference type="RefSeq" id="WP_075586592.1">
    <property type="nucleotide sequence ID" value="NZ_MSYM01000013.1"/>
</dbReference>
<feature type="chain" id="PRO_5010372341" evidence="8">
    <location>
        <begin position="27"/>
        <end position="308"/>
    </location>
</feature>
<evidence type="ECO:0000256" key="8">
    <source>
        <dbReference type="SAM" id="SignalP"/>
    </source>
</evidence>
<reference evidence="9 10" key="1">
    <citation type="submission" date="2017-01" db="EMBL/GenBank/DDBJ databases">
        <title>Genome sequence of Rhodoferax antarcticus ANT.BR, a psychrophilic purple nonsulfur bacterium from an Antarctic microbial mat.</title>
        <authorList>
            <person name="Baker J."/>
            <person name="Riester C."/>
            <person name="Skinner B."/>
            <person name="Newell A."/>
            <person name="Swingley W."/>
            <person name="Madigan M."/>
            <person name="Jung D."/>
            <person name="Asao M."/>
            <person name="Chen M."/>
            <person name="Loughlin P."/>
            <person name="Pan H."/>
            <person name="Lin S."/>
            <person name="Li N."/>
            <person name="Shaw J."/>
            <person name="Prado M."/>
            <person name="Sherman C."/>
            <person name="Li X."/>
            <person name="Tang J."/>
            <person name="Blankenship R."/>
            <person name="Zhao T."/>
            <person name="Touchman J."/>
            <person name="Sattley M."/>
        </authorList>
    </citation>
    <scope>NUCLEOTIDE SEQUENCE [LARGE SCALE GENOMIC DNA]</scope>
    <source>
        <strain evidence="9 10">ANT.BR</strain>
    </source>
</reference>
<evidence type="ECO:0000256" key="3">
    <source>
        <dbReference type="ARBA" id="ARBA00022448"/>
    </source>
</evidence>
<dbReference type="Gene3D" id="3.40.50.1980">
    <property type="entry name" value="Nitrogenase molybdenum iron protein domain"/>
    <property type="match status" value="2"/>
</dbReference>
<feature type="signal peptide" evidence="8">
    <location>
        <begin position="1"/>
        <end position="26"/>
    </location>
</feature>
<evidence type="ECO:0000313" key="10">
    <source>
        <dbReference type="Proteomes" id="UP000185911"/>
    </source>
</evidence>
<dbReference type="PANTHER" id="PTHR42953:SF1">
    <property type="entry name" value="METAL-BINDING PROTEIN HI_0362-RELATED"/>
    <property type="match status" value="1"/>
</dbReference>
<dbReference type="EMBL" id="MSYM01000013">
    <property type="protein sequence ID" value="OLP06073.1"/>
    <property type="molecule type" value="Genomic_DNA"/>
</dbReference>
<dbReference type="STRING" id="81479.RA876_05720"/>